<sequence length="40" mass="4803">MYGRRKTGRRRGKYDCKNIANIMKTLAYRGFIFKQTSKPF</sequence>
<evidence type="ECO:0000313" key="2">
    <source>
        <dbReference type="Proteomes" id="UP000593571"/>
    </source>
</evidence>
<proteinExistence type="predicted"/>
<dbReference type="Proteomes" id="UP000593571">
    <property type="component" value="Unassembled WGS sequence"/>
</dbReference>
<evidence type="ECO:0000313" key="1">
    <source>
        <dbReference type="EMBL" id="KAF6504949.1"/>
    </source>
</evidence>
<comment type="caution">
    <text evidence="1">The sequence shown here is derived from an EMBL/GenBank/DDBJ whole genome shotgun (WGS) entry which is preliminary data.</text>
</comment>
<accession>A0A7J8K7Z2</accession>
<name>A0A7J8K7Z2_ROUAE</name>
<keyword evidence="2" id="KW-1185">Reference proteome</keyword>
<dbReference type="EMBL" id="JACASE010000001">
    <property type="protein sequence ID" value="KAF6504949.1"/>
    <property type="molecule type" value="Genomic_DNA"/>
</dbReference>
<gene>
    <name evidence="1" type="ORF">HJG63_004604</name>
</gene>
<reference evidence="1 2" key="1">
    <citation type="journal article" date="2020" name="Nature">
        <title>Six reference-quality genomes reveal evolution of bat adaptations.</title>
        <authorList>
            <person name="Jebb D."/>
            <person name="Huang Z."/>
            <person name="Pippel M."/>
            <person name="Hughes G.M."/>
            <person name="Lavrichenko K."/>
            <person name="Devanna P."/>
            <person name="Winkler S."/>
            <person name="Jermiin L.S."/>
            <person name="Skirmuntt E.C."/>
            <person name="Katzourakis A."/>
            <person name="Burkitt-Gray L."/>
            <person name="Ray D.A."/>
            <person name="Sullivan K.A.M."/>
            <person name="Roscito J.G."/>
            <person name="Kirilenko B.M."/>
            <person name="Davalos L.M."/>
            <person name="Corthals A.P."/>
            <person name="Power M.L."/>
            <person name="Jones G."/>
            <person name="Ransome R.D."/>
            <person name="Dechmann D.K.N."/>
            <person name="Locatelli A.G."/>
            <person name="Puechmaille S.J."/>
            <person name="Fedrigo O."/>
            <person name="Jarvis E.D."/>
            <person name="Hiller M."/>
            <person name="Vernes S.C."/>
            <person name="Myers E.W."/>
            <person name="Teeling E.C."/>
        </authorList>
    </citation>
    <scope>NUCLEOTIDE SEQUENCE [LARGE SCALE GENOMIC DNA]</scope>
    <source>
        <strain evidence="1">MRouAeg1</strain>
        <tissue evidence="1">Muscle</tissue>
    </source>
</reference>
<organism evidence="1 2">
    <name type="scientific">Rousettus aegyptiacus</name>
    <name type="common">Egyptian fruit bat</name>
    <name type="synonym">Pteropus aegyptiacus</name>
    <dbReference type="NCBI Taxonomy" id="9407"/>
    <lineage>
        <taxon>Eukaryota</taxon>
        <taxon>Metazoa</taxon>
        <taxon>Chordata</taxon>
        <taxon>Craniata</taxon>
        <taxon>Vertebrata</taxon>
        <taxon>Euteleostomi</taxon>
        <taxon>Mammalia</taxon>
        <taxon>Eutheria</taxon>
        <taxon>Laurasiatheria</taxon>
        <taxon>Chiroptera</taxon>
        <taxon>Yinpterochiroptera</taxon>
        <taxon>Pteropodoidea</taxon>
        <taxon>Pteropodidae</taxon>
        <taxon>Rousettinae</taxon>
        <taxon>Rousettus</taxon>
    </lineage>
</organism>
<protein>
    <submittedName>
        <fullName evidence="1">ERI1 exoribonuclease family member 3</fullName>
    </submittedName>
</protein>
<dbReference type="AlphaFoldDB" id="A0A7J8K7Z2"/>